<dbReference type="PROSITE" id="PS50850">
    <property type="entry name" value="MFS"/>
    <property type="match status" value="1"/>
</dbReference>
<accession>A0ABR3ZBC0</accession>
<feature type="domain" description="Major facilitator superfamily (MFS) profile" evidence="8">
    <location>
        <begin position="30"/>
        <end position="471"/>
    </location>
</feature>
<comment type="similarity">
    <text evidence="2">Belongs to the major facilitator superfamily. Sugar transporter (TC 2.A.1.1) family.</text>
</comment>
<keyword evidence="3 7" id="KW-0812">Transmembrane</keyword>
<dbReference type="Pfam" id="PF00083">
    <property type="entry name" value="Sugar_tr"/>
    <property type="match status" value="1"/>
</dbReference>
<protein>
    <recommendedName>
        <fullName evidence="8">Major facilitator superfamily (MFS) profile domain-containing protein</fullName>
    </recommendedName>
</protein>
<feature type="transmembrane region" description="Helical" evidence="7">
    <location>
        <begin position="139"/>
        <end position="160"/>
    </location>
</feature>
<evidence type="ECO:0000259" key="8">
    <source>
        <dbReference type="PROSITE" id="PS50850"/>
    </source>
</evidence>
<evidence type="ECO:0000256" key="2">
    <source>
        <dbReference type="ARBA" id="ARBA00010992"/>
    </source>
</evidence>
<dbReference type="Gene3D" id="1.20.1250.20">
    <property type="entry name" value="MFS general substrate transporter like domains"/>
    <property type="match status" value="1"/>
</dbReference>
<dbReference type="Proteomes" id="UP001583186">
    <property type="component" value="Unassembled WGS sequence"/>
</dbReference>
<evidence type="ECO:0000256" key="1">
    <source>
        <dbReference type="ARBA" id="ARBA00004141"/>
    </source>
</evidence>
<dbReference type="InterPro" id="IPR036259">
    <property type="entry name" value="MFS_trans_sf"/>
</dbReference>
<evidence type="ECO:0000256" key="4">
    <source>
        <dbReference type="ARBA" id="ARBA00022989"/>
    </source>
</evidence>
<feature type="transmembrane region" description="Helical" evidence="7">
    <location>
        <begin position="285"/>
        <end position="307"/>
    </location>
</feature>
<name>A0ABR3ZBC0_9PEZI</name>
<feature type="region of interest" description="Disordered" evidence="6">
    <location>
        <begin position="509"/>
        <end position="534"/>
    </location>
</feature>
<keyword evidence="4 7" id="KW-1133">Transmembrane helix</keyword>
<dbReference type="InterPro" id="IPR020846">
    <property type="entry name" value="MFS_dom"/>
</dbReference>
<keyword evidence="5 7" id="KW-0472">Membrane</keyword>
<feature type="transmembrane region" description="Helical" evidence="7">
    <location>
        <begin position="319"/>
        <end position="339"/>
    </location>
</feature>
<reference evidence="9 10" key="1">
    <citation type="journal article" date="2024" name="IMA Fungus">
        <title>IMA Genome - F19 : A genome assembly and annotation guide to empower mycologists, including annotated draft genome sequences of Ceratocystis pirilliformis, Diaporthe australafricana, Fusarium ophioides, Paecilomyces lecythidis, and Sporothrix stenoceras.</title>
        <authorList>
            <person name="Aylward J."/>
            <person name="Wilson A.M."/>
            <person name="Visagie C.M."/>
            <person name="Spraker J."/>
            <person name="Barnes I."/>
            <person name="Buitendag C."/>
            <person name="Ceriani C."/>
            <person name="Del Mar Angel L."/>
            <person name="du Plessis D."/>
            <person name="Fuchs T."/>
            <person name="Gasser K."/>
            <person name="Kramer D."/>
            <person name="Li W."/>
            <person name="Munsamy K."/>
            <person name="Piso A."/>
            <person name="Price J.L."/>
            <person name="Sonnekus B."/>
            <person name="Thomas C."/>
            <person name="van der Nest A."/>
            <person name="van Dijk A."/>
            <person name="van Heerden A."/>
            <person name="van Vuuren N."/>
            <person name="Yilmaz N."/>
            <person name="Duong T.A."/>
            <person name="van der Merwe N.A."/>
            <person name="Wingfield M.J."/>
            <person name="Wingfield B.D."/>
        </authorList>
    </citation>
    <scope>NUCLEOTIDE SEQUENCE [LARGE SCALE GENOMIC DNA]</scope>
    <source>
        <strain evidence="9 10">CMW 5346</strain>
    </source>
</reference>
<feature type="transmembrane region" description="Helical" evidence="7">
    <location>
        <begin position="20"/>
        <end position="39"/>
    </location>
</feature>
<feature type="transmembrane region" description="Helical" evidence="7">
    <location>
        <begin position="108"/>
        <end position="127"/>
    </location>
</feature>
<feature type="transmembrane region" description="Helical" evidence="7">
    <location>
        <begin position="379"/>
        <end position="403"/>
    </location>
</feature>
<evidence type="ECO:0000256" key="3">
    <source>
        <dbReference type="ARBA" id="ARBA00022692"/>
    </source>
</evidence>
<dbReference type="PANTHER" id="PTHR48022">
    <property type="entry name" value="PLASTIDIC GLUCOSE TRANSPORTER 4"/>
    <property type="match status" value="1"/>
</dbReference>
<feature type="transmembrane region" description="Helical" evidence="7">
    <location>
        <begin position="202"/>
        <end position="219"/>
    </location>
</feature>
<organism evidence="9 10">
    <name type="scientific">Sporothrix stenoceras</name>
    <dbReference type="NCBI Taxonomy" id="5173"/>
    <lineage>
        <taxon>Eukaryota</taxon>
        <taxon>Fungi</taxon>
        <taxon>Dikarya</taxon>
        <taxon>Ascomycota</taxon>
        <taxon>Pezizomycotina</taxon>
        <taxon>Sordariomycetes</taxon>
        <taxon>Sordariomycetidae</taxon>
        <taxon>Ophiostomatales</taxon>
        <taxon>Ophiostomataceae</taxon>
        <taxon>Sporothrix</taxon>
    </lineage>
</organism>
<dbReference type="EMBL" id="JAWCUI010000018">
    <property type="protein sequence ID" value="KAL1897614.1"/>
    <property type="molecule type" value="Genomic_DNA"/>
</dbReference>
<comment type="caution">
    <text evidence="9">The sequence shown here is derived from an EMBL/GenBank/DDBJ whole genome shotgun (WGS) entry which is preliminary data.</text>
</comment>
<dbReference type="InterPro" id="IPR005828">
    <property type="entry name" value="MFS_sugar_transport-like"/>
</dbReference>
<feature type="transmembrane region" description="Helical" evidence="7">
    <location>
        <begin position="449"/>
        <end position="467"/>
    </location>
</feature>
<dbReference type="InterPro" id="IPR050360">
    <property type="entry name" value="MFS_Sugar_Transporters"/>
</dbReference>
<feature type="transmembrane region" description="Helical" evidence="7">
    <location>
        <begin position="172"/>
        <end position="190"/>
    </location>
</feature>
<proteinExistence type="inferred from homology"/>
<feature type="transmembrane region" description="Helical" evidence="7">
    <location>
        <begin position="84"/>
        <end position="101"/>
    </location>
</feature>
<gene>
    <name evidence="9" type="ORF">Sste5346_003920</name>
</gene>
<feature type="transmembrane region" description="Helical" evidence="7">
    <location>
        <begin position="351"/>
        <end position="367"/>
    </location>
</feature>
<keyword evidence="10" id="KW-1185">Reference proteome</keyword>
<evidence type="ECO:0000313" key="9">
    <source>
        <dbReference type="EMBL" id="KAL1897614.1"/>
    </source>
</evidence>
<dbReference type="SUPFAM" id="SSF103473">
    <property type="entry name" value="MFS general substrate transporter"/>
    <property type="match status" value="1"/>
</dbReference>
<sequence>MGWGIRESAAFQSASNLPFIRHFTLKLGLACFLLAFNVLSDGFDLSMYNQIQAMTAFQQRFGNVCNKKTGVCTISTSHLSLLNSIPFILFAASLFIASSIGERFGRRAVYVAMNVVCLIGTGVTYSAKTYGQILAGRCIINIYTGFEAWLVPLFLAELVAAKIRGTVVSGFLFFRIIGSLITGCVGYKTANWPGDKSWQTPVVVMFVVPTIALLFCWVIPESPRWLLRVGKDEQALKALRSICVARPGMDIEMELVLLKESLELETEKGTWLDLFRGTNRRRTGVAMITNFFALATGQSFAAVYQTIFLKTLNTINPFLFNILSSAAGVVGAAVFLSLVDRVGRRRFWQTLAPMCAVCMLCLGALGVNPNPSIAQKNAIAAFFPIFGFFFMSSFAPLGSLTSAEIPSLKLRDKTAMAGWSAQNLTNFVASFTAPYLMDKGYANLQSKIGFIYGGIGIVGCIWAYFYYPELKSRSLEEIDEMMRHNIPAWKTKDWVVPEDSIGHRLTEMENRGEGEVQDEDVQKQSVAHVENSVA</sequence>
<evidence type="ECO:0000256" key="5">
    <source>
        <dbReference type="ARBA" id="ARBA00023136"/>
    </source>
</evidence>
<comment type="subcellular location">
    <subcellularLocation>
        <location evidence="1">Membrane</location>
        <topology evidence="1">Multi-pass membrane protein</topology>
    </subcellularLocation>
</comment>
<evidence type="ECO:0000313" key="10">
    <source>
        <dbReference type="Proteomes" id="UP001583186"/>
    </source>
</evidence>
<dbReference type="PANTHER" id="PTHR48022:SF10">
    <property type="entry name" value="MAJOR FACILITATOR SUPERFAMILY (MFS) PROFILE DOMAIN-CONTAINING PROTEIN"/>
    <property type="match status" value="1"/>
</dbReference>
<evidence type="ECO:0000256" key="7">
    <source>
        <dbReference type="SAM" id="Phobius"/>
    </source>
</evidence>
<evidence type="ECO:0000256" key="6">
    <source>
        <dbReference type="SAM" id="MobiDB-lite"/>
    </source>
</evidence>